<proteinExistence type="predicted"/>
<dbReference type="InterPro" id="IPR002711">
    <property type="entry name" value="HNH"/>
</dbReference>
<dbReference type="EMBL" id="JALKHS010000006">
    <property type="protein sequence ID" value="MCK0531761.1"/>
    <property type="molecule type" value="Genomic_DNA"/>
</dbReference>
<dbReference type="SMART" id="SM00507">
    <property type="entry name" value="HNHc"/>
    <property type="match status" value="1"/>
</dbReference>
<organism evidence="2 3">
    <name type="scientific">Sphingobium agri</name>
    <dbReference type="NCBI Taxonomy" id="2933566"/>
    <lineage>
        <taxon>Bacteria</taxon>
        <taxon>Pseudomonadati</taxon>
        <taxon>Pseudomonadota</taxon>
        <taxon>Alphaproteobacteria</taxon>
        <taxon>Sphingomonadales</taxon>
        <taxon>Sphingomonadaceae</taxon>
        <taxon>Sphingobium</taxon>
    </lineage>
</organism>
<feature type="domain" description="HNH nuclease" evidence="1">
    <location>
        <begin position="37"/>
        <end position="90"/>
    </location>
</feature>
<dbReference type="Gene3D" id="1.10.30.50">
    <property type="match status" value="1"/>
</dbReference>
<keyword evidence="2" id="KW-0540">Nuclease</keyword>
<dbReference type="InterPro" id="IPR003615">
    <property type="entry name" value="HNH_nuc"/>
</dbReference>
<sequence>MGKLKALGSRLGGMPAKVKAAPKVAEGFYSSPEWRGLVADIKRERGARCERPGCPTPTHRIIADHIVERKDGGANLDASNVELLCFTHHQQKTAAARAARAQGRTWGGGSKV</sequence>
<accession>A0ABT0DXA7</accession>
<evidence type="ECO:0000313" key="3">
    <source>
        <dbReference type="Proteomes" id="UP001203512"/>
    </source>
</evidence>
<reference evidence="2 3" key="1">
    <citation type="submission" date="2022-04" db="EMBL/GenBank/DDBJ databases">
        <authorList>
            <person name="Huq M.A."/>
        </authorList>
    </citation>
    <scope>NUCLEOTIDE SEQUENCE [LARGE SCALE GENOMIC DNA]</scope>
    <source>
        <strain evidence="2 3">MAH-33</strain>
    </source>
</reference>
<dbReference type="GO" id="GO:0004519">
    <property type="term" value="F:endonuclease activity"/>
    <property type="evidence" value="ECO:0007669"/>
    <property type="project" value="UniProtKB-KW"/>
</dbReference>
<evidence type="ECO:0000259" key="1">
    <source>
        <dbReference type="SMART" id="SM00507"/>
    </source>
</evidence>
<dbReference type="CDD" id="cd00085">
    <property type="entry name" value="HNHc"/>
    <property type="match status" value="1"/>
</dbReference>
<keyword evidence="3" id="KW-1185">Reference proteome</keyword>
<evidence type="ECO:0000313" key="2">
    <source>
        <dbReference type="EMBL" id="MCK0531761.1"/>
    </source>
</evidence>
<comment type="caution">
    <text evidence="2">The sequence shown here is derived from an EMBL/GenBank/DDBJ whole genome shotgun (WGS) entry which is preliminary data.</text>
</comment>
<protein>
    <submittedName>
        <fullName evidence="2">HNH endonuclease</fullName>
    </submittedName>
</protein>
<gene>
    <name evidence="2" type="ORF">MU848_09240</name>
</gene>
<dbReference type="RefSeq" id="WP_247231323.1">
    <property type="nucleotide sequence ID" value="NZ_JALKHS010000006.1"/>
</dbReference>
<keyword evidence="2" id="KW-0255">Endonuclease</keyword>
<dbReference type="Pfam" id="PF01844">
    <property type="entry name" value="HNH"/>
    <property type="match status" value="1"/>
</dbReference>
<name>A0ABT0DXA7_9SPHN</name>
<dbReference type="Proteomes" id="UP001203512">
    <property type="component" value="Unassembled WGS sequence"/>
</dbReference>
<keyword evidence="2" id="KW-0378">Hydrolase</keyword>